<evidence type="ECO:0000256" key="1">
    <source>
        <dbReference type="PROSITE-ProRule" id="PRU00703"/>
    </source>
</evidence>
<gene>
    <name evidence="5" type="ORF">FRACYDRAFT_136756</name>
</gene>
<keyword evidence="2" id="KW-0904">Protein phosphatase</keyword>
<dbReference type="Pfam" id="PF00571">
    <property type="entry name" value="CBS"/>
    <property type="match status" value="1"/>
</dbReference>
<evidence type="ECO:0000313" key="6">
    <source>
        <dbReference type="Proteomes" id="UP000095751"/>
    </source>
</evidence>
<dbReference type="PROSITE" id="PS51746">
    <property type="entry name" value="PPM_2"/>
    <property type="match status" value="1"/>
</dbReference>
<comment type="catalytic activity">
    <reaction evidence="2">
        <text>O-phospho-L-threonyl-[protein] + H2O = L-threonyl-[protein] + phosphate</text>
        <dbReference type="Rhea" id="RHEA:47004"/>
        <dbReference type="Rhea" id="RHEA-COMP:11060"/>
        <dbReference type="Rhea" id="RHEA-COMP:11605"/>
        <dbReference type="ChEBI" id="CHEBI:15377"/>
        <dbReference type="ChEBI" id="CHEBI:30013"/>
        <dbReference type="ChEBI" id="CHEBI:43474"/>
        <dbReference type="ChEBI" id="CHEBI:61977"/>
        <dbReference type="EC" id="3.1.3.16"/>
    </reaction>
</comment>
<keyword evidence="1" id="KW-0129">CBS domain</keyword>
<dbReference type="Gene3D" id="3.10.580.10">
    <property type="entry name" value="CBS-domain"/>
    <property type="match status" value="1"/>
</dbReference>
<keyword evidence="2" id="KW-0464">Manganese</keyword>
<sequence length="562" mass="62416">EVKRRRVADVPIREVLDSKHAYRWVNPVISEDATIRNAIPTVIEGGLSGMMVIEAPKNPSEKDKNNHTESPRRVVGLLTSRDLLRMMAAGFKDENITDEEIVNKVIGDYMTPMSQVIYGRPTETIGMCRSLMSKLGIKCLPILSKEGKVEGLITARDMNDYGLSASDRGGKKSYLNDVSERVGLSSDTSMAEPPLYMNAHLALEQKPLSVNMGVDELPHPYKTHDGVGHNRRDHGPQDLATDLDLSEDAYFCTRVHLEDENDQFLRDVTYFGVADGVGSWRQYGVDPRLFSHKLMEECENILLEACHRDKDIGGGKFRRVIPPADIIAQAYERVKAENIIGSSTACVALFDCIRHQLHFSNLGDSGIIVLRHIDSDIAGTLKRDRITPRAERSSDLRVAFISQQQLFSFNHPYQVGWTGEELSTDEHTSFKTARDSCTTSIHLRRGDIIIMATDGLFDNVDIDDITKIALKWEQGVGLIRGGDIAAREQRWAMGNSLTILSSEKVGSLASELCEKARENSLDSSKDSPFALLAKDNDIMWSGGMPDDCTVIVAHVVGRSADD</sequence>
<feature type="domain" description="PPM-type phosphatase" evidence="4">
    <location>
        <begin position="242"/>
        <end position="555"/>
    </location>
</feature>
<keyword evidence="2" id="KW-0378">Hydrolase</keyword>
<dbReference type="PROSITE" id="PS51371">
    <property type="entry name" value="CBS"/>
    <property type="match status" value="1"/>
</dbReference>
<comment type="similarity">
    <text evidence="2">Belongs to the PP2C family.</text>
</comment>
<dbReference type="InterPro" id="IPR046342">
    <property type="entry name" value="CBS_dom_sf"/>
</dbReference>
<protein>
    <recommendedName>
        <fullName evidence="2">Protein phosphatase</fullName>
        <ecNumber evidence="2">3.1.3.16</ecNumber>
    </recommendedName>
</protein>
<dbReference type="GO" id="GO:0046872">
    <property type="term" value="F:metal ion binding"/>
    <property type="evidence" value="ECO:0007669"/>
    <property type="project" value="UniProtKB-UniRule"/>
</dbReference>
<evidence type="ECO:0000313" key="5">
    <source>
        <dbReference type="EMBL" id="OEU17588.1"/>
    </source>
</evidence>
<feature type="non-terminal residue" evidence="5">
    <location>
        <position position="562"/>
    </location>
</feature>
<dbReference type="PANTHER" id="PTHR12320">
    <property type="entry name" value="PROTEIN PHOSPHATASE 2C"/>
    <property type="match status" value="1"/>
</dbReference>
<dbReference type="InterPro" id="IPR000644">
    <property type="entry name" value="CBS_dom"/>
</dbReference>
<dbReference type="OrthoDB" id="60843at2759"/>
<keyword evidence="6" id="KW-1185">Reference proteome</keyword>
<keyword evidence="2" id="KW-0479">Metal-binding</keyword>
<dbReference type="Proteomes" id="UP000095751">
    <property type="component" value="Unassembled WGS sequence"/>
</dbReference>
<dbReference type="Gene3D" id="3.60.40.10">
    <property type="entry name" value="PPM-type phosphatase domain"/>
    <property type="match status" value="1"/>
</dbReference>
<dbReference type="PANTHER" id="PTHR12320:SF1">
    <property type="entry name" value="PROTEIN PHOSPHATASE PTC7 HOMOLOG"/>
    <property type="match status" value="1"/>
</dbReference>
<dbReference type="KEGG" id="fcy:FRACYDRAFT_136756"/>
<dbReference type="SMART" id="SM00332">
    <property type="entry name" value="PP2Cc"/>
    <property type="match status" value="1"/>
</dbReference>
<dbReference type="SUPFAM" id="SSF81606">
    <property type="entry name" value="PP2C-like"/>
    <property type="match status" value="1"/>
</dbReference>
<keyword evidence="2" id="KW-0460">Magnesium</keyword>
<reference evidence="5 6" key="1">
    <citation type="submission" date="2016-09" db="EMBL/GenBank/DDBJ databases">
        <title>Extensive genetic diversity and differential bi-allelic expression allows diatom success in the polar Southern Ocean.</title>
        <authorList>
            <consortium name="DOE Joint Genome Institute"/>
            <person name="Mock T."/>
            <person name="Otillar R.P."/>
            <person name="Strauss J."/>
            <person name="Dupont C."/>
            <person name="Frickenhaus S."/>
            <person name="Maumus F."/>
            <person name="Mcmullan M."/>
            <person name="Sanges R."/>
            <person name="Schmutz J."/>
            <person name="Toseland A."/>
            <person name="Valas R."/>
            <person name="Veluchamy A."/>
            <person name="Ward B.J."/>
            <person name="Allen A."/>
            <person name="Barry K."/>
            <person name="Falciatore A."/>
            <person name="Ferrante M."/>
            <person name="Fortunato A.E."/>
            <person name="Gloeckner G."/>
            <person name="Gruber A."/>
            <person name="Hipkin R."/>
            <person name="Janech M."/>
            <person name="Kroth P."/>
            <person name="Leese F."/>
            <person name="Lindquist E."/>
            <person name="Lyon B.R."/>
            <person name="Martin J."/>
            <person name="Mayer C."/>
            <person name="Parker M."/>
            <person name="Quesneville H."/>
            <person name="Raymond J."/>
            <person name="Uhlig C."/>
            <person name="Valentin K.U."/>
            <person name="Worden A.Z."/>
            <person name="Armbrust E.V."/>
            <person name="Bowler C."/>
            <person name="Green B."/>
            <person name="Moulton V."/>
            <person name="Van Oosterhout C."/>
            <person name="Grigoriev I."/>
        </authorList>
    </citation>
    <scope>NUCLEOTIDE SEQUENCE [LARGE SCALE GENOMIC DNA]</scope>
    <source>
        <strain evidence="5 6">CCMP1102</strain>
    </source>
</reference>
<dbReference type="InterPro" id="IPR036457">
    <property type="entry name" value="PPM-type-like_dom_sf"/>
</dbReference>
<feature type="domain" description="CBS" evidence="3">
    <location>
        <begin position="110"/>
        <end position="168"/>
    </location>
</feature>
<dbReference type="GO" id="GO:0004722">
    <property type="term" value="F:protein serine/threonine phosphatase activity"/>
    <property type="evidence" value="ECO:0007669"/>
    <property type="project" value="UniProtKB-EC"/>
</dbReference>
<comment type="cofactor">
    <cofactor evidence="2">
        <name>Mn(2+)</name>
        <dbReference type="ChEBI" id="CHEBI:29035"/>
    </cofactor>
</comment>
<proteinExistence type="inferred from homology"/>
<dbReference type="CDD" id="cd02205">
    <property type="entry name" value="CBS_pair_SF"/>
    <property type="match status" value="1"/>
</dbReference>
<dbReference type="InterPro" id="IPR001932">
    <property type="entry name" value="PPM-type_phosphatase-like_dom"/>
</dbReference>
<evidence type="ECO:0000259" key="4">
    <source>
        <dbReference type="PROSITE" id="PS51746"/>
    </source>
</evidence>
<organism evidence="5 6">
    <name type="scientific">Fragilariopsis cylindrus CCMP1102</name>
    <dbReference type="NCBI Taxonomy" id="635003"/>
    <lineage>
        <taxon>Eukaryota</taxon>
        <taxon>Sar</taxon>
        <taxon>Stramenopiles</taxon>
        <taxon>Ochrophyta</taxon>
        <taxon>Bacillariophyta</taxon>
        <taxon>Bacillariophyceae</taxon>
        <taxon>Bacillariophycidae</taxon>
        <taxon>Bacillariales</taxon>
        <taxon>Bacillariaceae</taxon>
        <taxon>Fragilariopsis</taxon>
    </lineage>
</organism>
<dbReference type="InterPro" id="IPR039123">
    <property type="entry name" value="PPTC7"/>
</dbReference>
<dbReference type="AlphaFoldDB" id="A0A1E7FHE3"/>
<evidence type="ECO:0000259" key="3">
    <source>
        <dbReference type="PROSITE" id="PS51371"/>
    </source>
</evidence>
<evidence type="ECO:0000256" key="2">
    <source>
        <dbReference type="RuleBase" id="RU366020"/>
    </source>
</evidence>
<name>A0A1E7FHE3_9STRA</name>
<dbReference type="EC" id="3.1.3.16" evidence="2"/>
<feature type="non-terminal residue" evidence="5">
    <location>
        <position position="1"/>
    </location>
</feature>
<accession>A0A1E7FHE3</accession>
<dbReference type="InParanoid" id="A0A1E7FHE3"/>
<dbReference type="EMBL" id="KV784357">
    <property type="protein sequence ID" value="OEU17588.1"/>
    <property type="molecule type" value="Genomic_DNA"/>
</dbReference>
<dbReference type="SUPFAM" id="SSF54631">
    <property type="entry name" value="CBS-domain pair"/>
    <property type="match status" value="1"/>
</dbReference>
<comment type="catalytic activity">
    <reaction evidence="2">
        <text>O-phospho-L-seryl-[protein] + H2O = L-seryl-[protein] + phosphate</text>
        <dbReference type="Rhea" id="RHEA:20629"/>
        <dbReference type="Rhea" id="RHEA-COMP:9863"/>
        <dbReference type="Rhea" id="RHEA-COMP:11604"/>
        <dbReference type="ChEBI" id="CHEBI:15377"/>
        <dbReference type="ChEBI" id="CHEBI:29999"/>
        <dbReference type="ChEBI" id="CHEBI:43474"/>
        <dbReference type="ChEBI" id="CHEBI:83421"/>
        <dbReference type="EC" id="3.1.3.16"/>
    </reaction>
</comment>
<comment type="cofactor">
    <cofactor evidence="2">
        <name>Mg(2+)</name>
        <dbReference type="ChEBI" id="CHEBI:18420"/>
    </cofactor>
</comment>